<organism evidence="1 2">
    <name type="scientific">Fraxinus pennsylvanica</name>
    <dbReference type="NCBI Taxonomy" id="56036"/>
    <lineage>
        <taxon>Eukaryota</taxon>
        <taxon>Viridiplantae</taxon>
        <taxon>Streptophyta</taxon>
        <taxon>Embryophyta</taxon>
        <taxon>Tracheophyta</taxon>
        <taxon>Spermatophyta</taxon>
        <taxon>Magnoliopsida</taxon>
        <taxon>eudicotyledons</taxon>
        <taxon>Gunneridae</taxon>
        <taxon>Pentapetalae</taxon>
        <taxon>asterids</taxon>
        <taxon>lamiids</taxon>
        <taxon>Lamiales</taxon>
        <taxon>Oleaceae</taxon>
        <taxon>Oleeae</taxon>
        <taxon>Fraxinus</taxon>
    </lineage>
</organism>
<proteinExistence type="predicted"/>
<reference evidence="1" key="1">
    <citation type="submission" date="2023-05" db="EMBL/GenBank/DDBJ databases">
        <authorList>
            <person name="Huff M."/>
        </authorList>
    </citation>
    <scope>NUCLEOTIDE SEQUENCE</scope>
</reference>
<evidence type="ECO:0000313" key="1">
    <source>
        <dbReference type="EMBL" id="CAI9767023.1"/>
    </source>
</evidence>
<protein>
    <submittedName>
        <fullName evidence="1">Uncharacterized protein</fullName>
    </submittedName>
</protein>
<dbReference type="Pfam" id="PF01964">
    <property type="entry name" value="ThiC_Rad_SAM"/>
    <property type="match status" value="1"/>
</dbReference>
<dbReference type="InterPro" id="IPR002817">
    <property type="entry name" value="ThiC/BzaA/B"/>
</dbReference>
<keyword evidence="2" id="KW-1185">Reference proteome</keyword>
<dbReference type="PANTHER" id="PTHR30557">
    <property type="entry name" value="THIAMINE BIOSYNTHESIS PROTEIN THIC"/>
    <property type="match status" value="1"/>
</dbReference>
<dbReference type="GO" id="GO:0009228">
    <property type="term" value="P:thiamine biosynthetic process"/>
    <property type="evidence" value="ECO:0007669"/>
    <property type="project" value="InterPro"/>
</dbReference>
<dbReference type="AlphaFoldDB" id="A0AAD2DW74"/>
<dbReference type="GO" id="GO:0051536">
    <property type="term" value="F:iron-sulfur cluster binding"/>
    <property type="evidence" value="ECO:0007669"/>
    <property type="project" value="InterPro"/>
</dbReference>
<accession>A0AAD2DW74</accession>
<sequence>MAAVQANLTSVFGNNGNNSAPLKFHDSSFFPGIDVTVHIAGVRRMGIWSTSFLGPKATLTSGRLPKLRKELIDRREKLGGPRYTQMFYAKQGTITEEMAYCATREKLEPEFMRSEVARGRAIIPSNKKHT</sequence>
<dbReference type="EMBL" id="OU503043">
    <property type="protein sequence ID" value="CAI9767023.1"/>
    <property type="molecule type" value="Genomic_DNA"/>
</dbReference>
<evidence type="ECO:0000313" key="2">
    <source>
        <dbReference type="Proteomes" id="UP000834106"/>
    </source>
</evidence>
<dbReference type="PANTHER" id="PTHR30557:SF1">
    <property type="entry name" value="PHOSPHOMETHYLPYRIMIDINE SYNTHASE, CHLOROPLASTIC"/>
    <property type="match status" value="1"/>
</dbReference>
<name>A0AAD2DW74_9LAMI</name>
<gene>
    <name evidence="1" type="ORF">FPE_LOCUS14453</name>
</gene>
<dbReference type="Proteomes" id="UP000834106">
    <property type="component" value="Chromosome 8"/>
</dbReference>